<comment type="function">
    <text evidence="7">Catalyzes the attachment of glutamate to tRNA(Glu) in a two-step reaction: glutamate is first activated by ATP to form Glu-AMP and then transferred to the acceptor end of tRNA(Glu).</text>
</comment>
<dbReference type="InterPro" id="IPR000924">
    <property type="entry name" value="Glu/Gln-tRNA-synth"/>
</dbReference>
<dbReference type="GO" id="GO:0000049">
    <property type="term" value="F:tRNA binding"/>
    <property type="evidence" value="ECO:0007669"/>
    <property type="project" value="InterPro"/>
</dbReference>
<evidence type="ECO:0000256" key="1">
    <source>
        <dbReference type="ARBA" id="ARBA00007894"/>
    </source>
</evidence>
<evidence type="ECO:0000256" key="4">
    <source>
        <dbReference type="ARBA" id="ARBA00022840"/>
    </source>
</evidence>
<keyword evidence="7" id="KW-0963">Cytoplasm</keyword>
<dbReference type="PANTHER" id="PTHR43311">
    <property type="entry name" value="GLUTAMATE--TRNA LIGASE"/>
    <property type="match status" value="1"/>
</dbReference>
<dbReference type="InterPro" id="IPR014729">
    <property type="entry name" value="Rossmann-like_a/b/a_fold"/>
</dbReference>
<keyword evidence="5 7" id="KW-0648">Protein biosynthesis</keyword>
<feature type="domain" description="Glutamyl/glutaminyl-tRNA synthetase class Ib catalytic" evidence="8">
    <location>
        <begin position="103"/>
        <end position="277"/>
    </location>
</feature>
<feature type="short sequence motif" description="'HIGH' region" evidence="7">
    <location>
        <begin position="10"/>
        <end position="20"/>
    </location>
</feature>
<dbReference type="SUPFAM" id="SSF48163">
    <property type="entry name" value="An anticodon-binding domain of class I aminoacyl-tRNA synthetases"/>
    <property type="match status" value="1"/>
</dbReference>
<dbReference type="GO" id="GO:0008270">
    <property type="term" value="F:zinc ion binding"/>
    <property type="evidence" value="ECO:0007669"/>
    <property type="project" value="InterPro"/>
</dbReference>
<dbReference type="SUPFAM" id="SSF52374">
    <property type="entry name" value="Nucleotidylyl transferase"/>
    <property type="match status" value="1"/>
</dbReference>
<keyword evidence="2 7" id="KW-0436">Ligase</keyword>
<dbReference type="InterPro" id="IPR049940">
    <property type="entry name" value="GluQ/Sye"/>
</dbReference>
<dbReference type="Pfam" id="PF00749">
    <property type="entry name" value="tRNA-synt_1c"/>
    <property type="match status" value="1"/>
</dbReference>
<dbReference type="EMBL" id="PCVC01000032">
    <property type="protein sequence ID" value="PIQ67023.1"/>
    <property type="molecule type" value="Genomic_DNA"/>
</dbReference>
<dbReference type="InterPro" id="IPR020751">
    <property type="entry name" value="aa-tRNA-synth_I_codon-bd_sub2"/>
</dbReference>
<dbReference type="GO" id="GO:0006424">
    <property type="term" value="P:glutamyl-tRNA aminoacylation"/>
    <property type="evidence" value="ECO:0007669"/>
    <property type="project" value="UniProtKB-UniRule"/>
</dbReference>
<dbReference type="InterPro" id="IPR020058">
    <property type="entry name" value="Glu/Gln-tRNA-synth_Ib_cat-dom"/>
</dbReference>
<comment type="subcellular location">
    <subcellularLocation>
        <location evidence="7">Cytoplasm</location>
    </subcellularLocation>
</comment>
<evidence type="ECO:0000256" key="6">
    <source>
        <dbReference type="ARBA" id="ARBA00023146"/>
    </source>
</evidence>
<keyword evidence="4 7" id="KW-0067">ATP-binding</keyword>
<keyword evidence="6 7" id="KW-0030">Aminoacyl-tRNA synthetase</keyword>
<evidence type="ECO:0000256" key="3">
    <source>
        <dbReference type="ARBA" id="ARBA00022741"/>
    </source>
</evidence>
<evidence type="ECO:0000259" key="8">
    <source>
        <dbReference type="Pfam" id="PF00749"/>
    </source>
</evidence>
<dbReference type="Proteomes" id="UP000229834">
    <property type="component" value="Unassembled WGS sequence"/>
</dbReference>
<dbReference type="HAMAP" id="MF_00022">
    <property type="entry name" value="Glu_tRNA_synth_type1"/>
    <property type="match status" value="1"/>
</dbReference>
<dbReference type="GO" id="GO:0005829">
    <property type="term" value="C:cytosol"/>
    <property type="evidence" value="ECO:0007669"/>
    <property type="project" value="TreeGrafter"/>
</dbReference>
<sequence>MNEPRVRVAPSPTGNLHIGTARTALFNFLFAKKNSGRFILRIEDTDKERSKSEFEENIRNGLNWLGIIEDEFYKQSDRSEIYKRYLKKLLDSGSAYVSKEKPKEEGDREEVIRFKNPNTSISFDDIVRGVVKFDTTELGDFVIAKSLEEPLYHLAVVVDDHEMGISHIIRGEDHISNTPRQLLIQVAIGAKHPLYAHIPLILAKDRSRLSKRHGAVSVEEYKKIGYLPEAVINYIALLGWNPGTEQEIFSLEELIGAFDLNKVQKGGAVFDEEKLKWINGEHKKRLIDSGKIDPDTDTFEAINTLKNEIGSKINKDDEDKIMRLLKVSGANKSTVTEQVVFIKESGFMDYVPKQPGYEKEKLLWKKEKDFDNIKRHINKMKEILYELPEEKFTSDDIKDAVWDYASKEGTGSVLWPFRVALSGRDKSPDPFSLAEILGKEETIKRLIFADNKLKK</sequence>
<dbReference type="PROSITE" id="PS00178">
    <property type="entry name" value="AA_TRNA_LIGASE_I"/>
    <property type="match status" value="1"/>
</dbReference>
<name>A0A2H0K8V3_9BACT</name>
<dbReference type="InterPro" id="IPR033910">
    <property type="entry name" value="GluRS_core"/>
</dbReference>
<protein>
    <recommendedName>
        <fullName evidence="7">Glutamate--tRNA ligase</fullName>
        <ecNumber evidence="7">6.1.1.17</ecNumber>
    </recommendedName>
    <alternativeName>
        <fullName evidence="7">Glutamyl-tRNA synthetase</fullName>
        <shortName evidence="7">GluRS</shortName>
    </alternativeName>
</protein>
<evidence type="ECO:0000256" key="5">
    <source>
        <dbReference type="ARBA" id="ARBA00022917"/>
    </source>
</evidence>
<evidence type="ECO:0000313" key="10">
    <source>
        <dbReference type="EMBL" id="PIQ67023.1"/>
    </source>
</evidence>
<feature type="short sequence motif" description="'KMSKS' region" evidence="7">
    <location>
        <begin position="208"/>
        <end position="212"/>
    </location>
</feature>
<organism evidence="10 11">
    <name type="scientific">Candidatus Zambryskibacteria bacterium CG11_big_fil_rev_8_21_14_0_20_40_24</name>
    <dbReference type="NCBI Taxonomy" id="1975116"/>
    <lineage>
        <taxon>Bacteria</taxon>
        <taxon>Candidatus Zambryskiibacteriota</taxon>
    </lineage>
</organism>
<dbReference type="InterPro" id="IPR008925">
    <property type="entry name" value="aa_tRNA-synth_I_cd-bd_sf"/>
</dbReference>
<comment type="caution">
    <text evidence="10">The sequence shown here is derived from an EMBL/GenBank/DDBJ whole genome shotgun (WGS) entry which is preliminary data.</text>
</comment>
<accession>A0A2H0K8V3</accession>
<keyword evidence="3 7" id="KW-0547">Nucleotide-binding</keyword>
<dbReference type="AlphaFoldDB" id="A0A2H0K8V3"/>
<comment type="caution">
    <text evidence="7">Lacks conserved residue(s) required for the propagation of feature annotation.</text>
</comment>
<comment type="similarity">
    <text evidence="1 7">Belongs to the class-I aminoacyl-tRNA synthetase family. Glutamate--tRNA ligase type 1 subfamily.</text>
</comment>
<evidence type="ECO:0000259" key="9">
    <source>
        <dbReference type="Pfam" id="PF19269"/>
    </source>
</evidence>
<dbReference type="NCBIfam" id="TIGR00464">
    <property type="entry name" value="gltX_bact"/>
    <property type="match status" value="1"/>
</dbReference>
<dbReference type="Gene3D" id="3.40.50.620">
    <property type="entry name" value="HUPs"/>
    <property type="match status" value="2"/>
</dbReference>
<dbReference type="InterPro" id="IPR004527">
    <property type="entry name" value="Glu-tRNA-ligase_bac/mito"/>
</dbReference>
<dbReference type="GO" id="GO:0005524">
    <property type="term" value="F:ATP binding"/>
    <property type="evidence" value="ECO:0007669"/>
    <property type="project" value="UniProtKB-UniRule"/>
</dbReference>
<proteinExistence type="inferred from homology"/>
<dbReference type="GO" id="GO:0004818">
    <property type="term" value="F:glutamate-tRNA ligase activity"/>
    <property type="evidence" value="ECO:0007669"/>
    <property type="project" value="UniProtKB-UniRule"/>
</dbReference>
<gene>
    <name evidence="7 10" type="primary">gltX</name>
    <name evidence="10" type="ORF">COV95_01020</name>
</gene>
<feature type="domain" description="Aminoacyl-tRNA synthetase class I anticodon-binding" evidence="9">
    <location>
        <begin position="349"/>
        <end position="446"/>
    </location>
</feature>
<evidence type="ECO:0000256" key="7">
    <source>
        <dbReference type="HAMAP-Rule" id="MF_00022"/>
    </source>
</evidence>
<dbReference type="EC" id="6.1.1.17" evidence="7"/>
<feature type="binding site" evidence="7">
    <location>
        <position position="211"/>
    </location>
    <ligand>
        <name>ATP</name>
        <dbReference type="ChEBI" id="CHEBI:30616"/>
    </ligand>
</feature>
<comment type="catalytic activity">
    <reaction evidence="7">
        <text>tRNA(Glu) + L-glutamate + ATP = L-glutamyl-tRNA(Glu) + AMP + diphosphate</text>
        <dbReference type="Rhea" id="RHEA:23540"/>
        <dbReference type="Rhea" id="RHEA-COMP:9663"/>
        <dbReference type="Rhea" id="RHEA-COMP:9680"/>
        <dbReference type="ChEBI" id="CHEBI:29985"/>
        <dbReference type="ChEBI" id="CHEBI:30616"/>
        <dbReference type="ChEBI" id="CHEBI:33019"/>
        <dbReference type="ChEBI" id="CHEBI:78442"/>
        <dbReference type="ChEBI" id="CHEBI:78520"/>
        <dbReference type="ChEBI" id="CHEBI:456215"/>
        <dbReference type="EC" id="6.1.1.17"/>
    </reaction>
</comment>
<dbReference type="PANTHER" id="PTHR43311:SF2">
    <property type="entry name" value="GLUTAMATE--TRNA LIGASE, MITOCHONDRIAL-RELATED"/>
    <property type="match status" value="1"/>
</dbReference>
<dbReference type="PRINTS" id="PR00987">
    <property type="entry name" value="TRNASYNTHGLU"/>
</dbReference>
<dbReference type="InterPro" id="IPR045462">
    <property type="entry name" value="aa-tRNA-synth_I_cd-bd"/>
</dbReference>
<reference evidence="10 11" key="1">
    <citation type="submission" date="2017-09" db="EMBL/GenBank/DDBJ databases">
        <title>Depth-based differentiation of microbial function through sediment-hosted aquifers and enrichment of novel symbionts in the deep terrestrial subsurface.</title>
        <authorList>
            <person name="Probst A.J."/>
            <person name="Ladd B."/>
            <person name="Jarett J.K."/>
            <person name="Geller-Mcgrath D.E."/>
            <person name="Sieber C.M."/>
            <person name="Emerson J.B."/>
            <person name="Anantharaman K."/>
            <person name="Thomas B.C."/>
            <person name="Malmstrom R."/>
            <person name="Stieglmeier M."/>
            <person name="Klingl A."/>
            <person name="Woyke T."/>
            <person name="Ryan C.M."/>
            <person name="Banfield J.F."/>
        </authorList>
    </citation>
    <scope>NUCLEOTIDE SEQUENCE [LARGE SCALE GENOMIC DNA]</scope>
    <source>
        <strain evidence="10">CG11_big_fil_rev_8_21_14_0_20_40_24</strain>
    </source>
</reference>
<dbReference type="Pfam" id="PF19269">
    <property type="entry name" value="Anticodon_2"/>
    <property type="match status" value="1"/>
</dbReference>
<evidence type="ECO:0000256" key="2">
    <source>
        <dbReference type="ARBA" id="ARBA00022598"/>
    </source>
</evidence>
<dbReference type="Gene3D" id="1.10.10.350">
    <property type="match status" value="1"/>
</dbReference>
<evidence type="ECO:0000313" key="11">
    <source>
        <dbReference type="Proteomes" id="UP000229834"/>
    </source>
</evidence>
<dbReference type="CDD" id="cd00808">
    <property type="entry name" value="GluRS_core"/>
    <property type="match status" value="1"/>
</dbReference>
<dbReference type="InterPro" id="IPR001412">
    <property type="entry name" value="aa-tRNA-synth_I_CS"/>
</dbReference>
<comment type="subunit">
    <text evidence="7">Monomer.</text>
</comment>